<evidence type="ECO:0000313" key="1">
    <source>
        <dbReference type="EMBL" id="MCV2402240.1"/>
    </source>
</evidence>
<organism evidence="1 2">
    <name type="scientific">Marinomonas sargassi</name>
    <dbReference type="NCBI Taxonomy" id="2984494"/>
    <lineage>
        <taxon>Bacteria</taxon>
        <taxon>Pseudomonadati</taxon>
        <taxon>Pseudomonadota</taxon>
        <taxon>Gammaproteobacteria</taxon>
        <taxon>Oceanospirillales</taxon>
        <taxon>Oceanospirillaceae</taxon>
        <taxon>Marinomonas</taxon>
    </lineage>
</organism>
<dbReference type="RefSeq" id="WP_263529621.1">
    <property type="nucleotide sequence ID" value="NZ_JAOVZB010000002.1"/>
</dbReference>
<dbReference type="SUPFAM" id="SSF81301">
    <property type="entry name" value="Nucleotidyltransferase"/>
    <property type="match status" value="1"/>
</dbReference>
<accession>A0ABT2YQS6</accession>
<name>A0ABT2YQS6_9GAMM</name>
<evidence type="ECO:0000313" key="2">
    <source>
        <dbReference type="Proteomes" id="UP001209713"/>
    </source>
</evidence>
<dbReference type="Gene3D" id="3.30.460.10">
    <property type="entry name" value="Beta Polymerase, domain 2"/>
    <property type="match status" value="1"/>
</dbReference>
<proteinExistence type="predicted"/>
<gene>
    <name evidence="1" type="ORF">OFY17_04990</name>
</gene>
<dbReference type="PANTHER" id="PTHR34822:SF1">
    <property type="entry name" value="GRPB FAMILY PROTEIN"/>
    <property type="match status" value="1"/>
</dbReference>
<keyword evidence="2" id="KW-1185">Reference proteome</keyword>
<dbReference type="EMBL" id="JAOVZB010000002">
    <property type="protein sequence ID" value="MCV2402240.1"/>
    <property type="molecule type" value="Genomic_DNA"/>
</dbReference>
<dbReference type="Pfam" id="PF04229">
    <property type="entry name" value="GrpB"/>
    <property type="match status" value="1"/>
</dbReference>
<protein>
    <submittedName>
        <fullName evidence="1">GrpB family protein</fullName>
    </submittedName>
</protein>
<reference evidence="1 2" key="1">
    <citation type="submission" date="2022-10" db="EMBL/GenBank/DDBJ databases">
        <title>Marinomonas transparenta sp. nov. and Marinomonas sargassi sp. nov., isolated from marine alga (Sargassum natans (L.) Gaillon).</title>
        <authorList>
            <person name="Wang Y."/>
        </authorList>
    </citation>
    <scope>NUCLEOTIDE SEQUENCE [LARGE SCALE GENOMIC DNA]</scope>
    <source>
        <strain evidence="1 2">C2222</strain>
    </source>
</reference>
<dbReference type="InterPro" id="IPR007344">
    <property type="entry name" value="GrpB/CoaE"/>
</dbReference>
<dbReference type="InterPro" id="IPR043519">
    <property type="entry name" value="NT_sf"/>
</dbReference>
<dbReference type="PANTHER" id="PTHR34822">
    <property type="entry name" value="GRPB DOMAIN PROTEIN (AFU_ORTHOLOGUE AFUA_1G01530)"/>
    <property type="match status" value="1"/>
</dbReference>
<dbReference type="Proteomes" id="UP001209713">
    <property type="component" value="Unassembled WGS sequence"/>
</dbReference>
<comment type="caution">
    <text evidence="1">The sequence shown here is derived from an EMBL/GenBank/DDBJ whole genome shotgun (WGS) entry which is preliminary data.</text>
</comment>
<sequence>MIVEVVPYSPQWPSLFESEKKALLLGLKSVVSQVHHIGSTSVVGLSAKPIIDIILEVPSLTELDANSEVFQGLGYEVMGEFGIERRRYYRKGGDNRTHQIHAFEIDDPHITRHIAFRDYLIAHPEVMLAYQELKVRLAHECNNDIDKYCDGKDDFVLHHEQKAIEWVNACLYTSQMKMPIR</sequence>